<dbReference type="InterPro" id="IPR012853">
    <property type="entry name" value="CPT"/>
</dbReference>
<dbReference type="AlphaFoldDB" id="A0A1M6JJB8"/>
<proteinExistence type="predicted"/>
<dbReference type="STRING" id="1121322.SAMN02745136_00104"/>
<accession>A0A1M6JJB8</accession>
<dbReference type="EMBL" id="FRAC01000006">
    <property type="protein sequence ID" value="SHJ46776.1"/>
    <property type="molecule type" value="Genomic_DNA"/>
</dbReference>
<feature type="active site" evidence="1">
    <location>
        <position position="38"/>
    </location>
</feature>
<name>A0A1M6JJB8_9FIRM</name>
<keyword evidence="4" id="KW-1185">Reference proteome</keyword>
<dbReference type="Proteomes" id="UP000184386">
    <property type="component" value="Unassembled WGS sequence"/>
</dbReference>
<protein>
    <submittedName>
        <fullName evidence="3">Chloramphenicol 3-O phosphotransferase</fullName>
    </submittedName>
</protein>
<dbReference type="InterPro" id="IPR027417">
    <property type="entry name" value="P-loop_NTPase"/>
</dbReference>
<dbReference type="Gene3D" id="3.40.50.300">
    <property type="entry name" value="P-loop containing nucleotide triphosphate hydrolases"/>
    <property type="match status" value="1"/>
</dbReference>
<dbReference type="GO" id="GO:0016740">
    <property type="term" value="F:transferase activity"/>
    <property type="evidence" value="ECO:0007669"/>
    <property type="project" value="UniProtKB-KW"/>
</dbReference>
<evidence type="ECO:0000256" key="1">
    <source>
        <dbReference type="PIRSR" id="PIRSR007531-1"/>
    </source>
</evidence>
<dbReference type="SUPFAM" id="SSF52540">
    <property type="entry name" value="P-loop containing nucleoside triphosphate hydrolases"/>
    <property type="match status" value="1"/>
</dbReference>
<evidence type="ECO:0000256" key="2">
    <source>
        <dbReference type="PIRSR" id="PIRSR007531-2"/>
    </source>
</evidence>
<evidence type="ECO:0000313" key="3">
    <source>
        <dbReference type="EMBL" id="SHJ46776.1"/>
    </source>
</evidence>
<evidence type="ECO:0000313" key="4">
    <source>
        <dbReference type="Proteomes" id="UP000184386"/>
    </source>
</evidence>
<organism evidence="3 4">
    <name type="scientific">Anaerocolumna jejuensis DSM 15929</name>
    <dbReference type="NCBI Taxonomy" id="1121322"/>
    <lineage>
        <taxon>Bacteria</taxon>
        <taxon>Bacillati</taxon>
        <taxon>Bacillota</taxon>
        <taxon>Clostridia</taxon>
        <taxon>Lachnospirales</taxon>
        <taxon>Lachnospiraceae</taxon>
        <taxon>Anaerocolumna</taxon>
    </lineage>
</organism>
<dbReference type="OrthoDB" id="9790407at2"/>
<dbReference type="GO" id="GO:0005524">
    <property type="term" value="F:ATP binding"/>
    <property type="evidence" value="ECO:0007669"/>
    <property type="project" value="InterPro"/>
</dbReference>
<reference evidence="3 4" key="1">
    <citation type="submission" date="2016-11" db="EMBL/GenBank/DDBJ databases">
        <authorList>
            <person name="Jaros S."/>
            <person name="Januszkiewicz K."/>
            <person name="Wedrychowicz H."/>
        </authorList>
    </citation>
    <scope>NUCLEOTIDE SEQUENCE [LARGE SCALE GENOMIC DNA]</scope>
    <source>
        <strain evidence="3 4">DSM 15929</strain>
    </source>
</reference>
<sequence length="192" mass="21750">MAKGHIIWLNGVSSSGKSSLTKELQKILPEPYFCIGQDTFTDIIAPCLSGYFNGIDSDTLWYRAVDAMYHTIKTYSDMGLNVIVDHVVLNQDDGKEQSLFEACIKEIKDYPITLVKVVCSLEELRRREKSRGDRDIGNAEWQVKQGLYPFDGYDVVVDTNTMSLLECAANIQKGFKENQANLGSNAKFRYWD</sequence>
<dbReference type="PIRSF" id="PIRSF007531">
    <property type="entry name" value="CPT"/>
    <property type="match status" value="1"/>
</dbReference>
<dbReference type="RefSeq" id="WP_073271767.1">
    <property type="nucleotide sequence ID" value="NZ_FRAC01000006.1"/>
</dbReference>
<dbReference type="Pfam" id="PF07931">
    <property type="entry name" value="CPT"/>
    <property type="match status" value="1"/>
</dbReference>
<feature type="binding site" evidence="2">
    <location>
        <begin position="11"/>
        <end position="18"/>
    </location>
    <ligand>
        <name>ATP</name>
        <dbReference type="ChEBI" id="CHEBI:30616"/>
    </ligand>
</feature>
<keyword evidence="3" id="KW-0808">Transferase</keyword>
<gene>
    <name evidence="3" type="ORF">SAMN02745136_00104</name>
</gene>